<proteinExistence type="predicted"/>
<accession>A0A0F7ZR75</accession>
<feature type="compositionally biased region" description="Low complexity" evidence="1">
    <location>
        <begin position="312"/>
        <end position="329"/>
    </location>
</feature>
<dbReference type="Proteomes" id="UP000054481">
    <property type="component" value="Unassembled WGS sequence"/>
</dbReference>
<feature type="compositionally biased region" description="Polar residues" evidence="1">
    <location>
        <begin position="646"/>
        <end position="664"/>
    </location>
</feature>
<dbReference type="EMBL" id="KQ030762">
    <property type="protein sequence ID" value="KJZ69123.1"/>
    <property type="molecule type" value="Genomic_DNA"/>
</dbReference>
<feature type="compositionally biased region" description="Low complexity" evidence="1">
    <location>
        <begin position="597"/>
        <end position="626"/>
    </location>
</feature>
<evidence type="ECO:0000259" key="2">
    <source>
        <dbReference type="Pfam" id="PF10551"/>
    </source>
</evidence>
<dbReference type="AlphaFoldDB" id="A0A0F7ZR75"/>
<name>A0A0F7ZR75_9HYPO</name>
<dbReference type="PANTHER" id="PTHR31569:SF4">
    <property type="entry name" value="SWIM-TYPE DOMAIN-CONTAINING PROTEIN"/>
    <property type="match status" value="1"/>
</dbReference>
<feature type="region of interest" description="Disordered" evidence="1">
    <location>
        <begin position="571"/>
        <end position="709"/>
    </location>
</feature>
<evidence type="ECO:0000313" key="3">
    <source>
        <dbReference type="EMBL" id="KJZ69123.1"/>
    </source>
</evidence>
<protein>
    <recommendedName>
        <fullName evidence="2">MULE transposase domain-containing protein</fullName>
    </recommendedName>
</protein>
<feature type="domain" description="MULE transposase" evidence="2">
    <location>
        <begin position="189"/>
        <end position="286"/>
    </location>
</feature>
<evidence type="ECO:0000256" key="1">
    <source>
        <dbReference type="SAM" id="MobiDB-lite"/>
    </source>
</evidence>
<reference evidence="3 4" key="1">
    <citation type="journal article" date="2014" name="Genome Biol. Evol.">
        <title>Comparative genomics and transcriptomics analyses reveal divergent lifestyle features of nematode endoparasitic fungus Hirsutella minnesotensis.</title>
        <authorList>
            <person name="Lai Y."/>
            <person name="Liu K."/>
            <person name="Zhang X."/>
            <person name="Zhang X."/>
            <person name="Li K."/>
            <person name="Wang N."/>
            <person name="Shu C."/>
            <person name="Wu Y."/>
            <person name="Wang C."/>
            <person name="Bushley K.E."/>
            <person name="Xiang M."/>
            <person name="Liu X."/>
        </authorList>
    </citation>
    <scope>NUCLEOTIDE SEQUENCE [LARGE SCALE GENOMIC DNA]</scope>
    <source>
        <strain evidence="3 4">3608</strain>
    </source>
</reference>
<dbReference type="InterPro" id="IPR018289">
    <property type="entry name" value="MULE_transposase_dom"/>
</dbReference>
<dbReference type="InterPro" id="IPR052579">
    <property type="entry name" value="Zinc_finger_SWIM"/>
</dbReference>
<feature type="compositionally biased region" description="Acidic residues" evidence="1">
    <location>
        <begin position="299"/>
        <end position="311"/>
    </location>
</feature>
<feature type="compositionally biased region" description="Polar residues" evidence="1">
    <location>
        <begin position="697"/>
        <end position="709"/>
    </location>
</feature>
<evidence type="ECO:0000313" key="4">
    <source>
        <dbReference type="Proteomes" id="UP000054481"/>
    </source>
</evidence>
<dbReference type="Pfam" id="PF10551">
    <property type="entry name" value="MULE"/>
    <property type="match status" value="1"/>
</dbReference>
<feature type="compositionally biased region" description="Basic and acidic residues" evidence="1">
    <location>
        <begin position="582"/>
        <end position="596"/>
    </location>
</feature>
<sequence length="709" mass="80011">MDLQLILNNATGEAEAEENPHAAQQDPDSQAGGKAIPLLPPSPQFDTFTDLYDFLQTWHRDNGAAIVKACSSKKKTVNGVEQHTTPAQLELEKNLSKHKALPARELGSIVRDTTPGESFFRQRDIYNDRQKLRIAALGGKTATQAFIDHLQRGRLKHTIKFADDDENKVEAVFWTYPWCEKMWKRFPEVLGLDNTYKTNRFKMYFFQVTGVTDQRTVANFAFGLINTEKEQGFSWLCERLDKLRREVEAPAPTVVITDKETALKKALLRVFPLAQQQLCVFHVNANVNAKIKSRWRSDEADDSLTDTDEAANEPAAEPNANEATETAPAASEVAYTREGMFKAWQRVVYAASEEDFESAWQLLDQTFGQHQGHIVKYISSEYMPWREQWARCYICRYRNFGQRVNSPVETAHKDIKSYLLTGTGDLLHLHNALLQMIENKDRHYVTEAARQQMRQRQEYLGQQWLGRLNVEISYYGIELLARQHCWATAAMPSASRAAVPLRACTGQFTQQYGLPCAHTILQRLEADSVLAKEDVHPRWWLEKPLDLEEPLLRIRDPDVVENLRGRPRLPRNEKIVVPSSLQHKEPQHQESGHDAPEATQAAASQQPQGSQRGSLPRSSQQSSRRLNASVRRTRTRDELDELGAAASSQGTSQPSTKRSRTSNNTAKTRARGSTGRRGRGGRAGADSSQVEEVIPATQASQASQAERAG</sequence>
<organism evidence="3 4">
    <name type="scientific">Hirsutella minnesotensis 3608</name>
    <dbReference type="NCBI Taxonomy" id="1043627"/>
    <lineage>
        <taxon>Eukaryota</taxon>
        <taxon>Fungi</taxon>
        <taxon>Dikarya</taxon>
        <taxon>Ascomycota</taxon>
        <taxon>Pezizomycotina</taxon>
        <taxon>Sordariomycetes</taxon>
        <taxon>Hypocreomycetidae</taxon>
        <taxon>Hypocreales</taxon>
        <taxon>Ophiocordycipitaceae</taxon>
        <taxon>Hirsutella</taxon>
    </lineage>
</organism>
<feature type="region of interest" description="Disordered" evidence="1">
    <location>
        <begin position="1"/>
        <end position="36"/>
    </location>
</feature>
<feature type="compositionally biased region" description="Basic residues" evidence="1">
    <location>
        <begin position="668"/>
        <end position="680"/>
    </location>
</feature>
<feature type="region of interest" description="Disordered" evidence="1">
    <location>
        <begin position="298"/>
        <end position="329"/>
    </location>
</feature>
<keyword evidence="4" id="KW-1185">Reference proteome</keyword>
<dbReference type="OrthoDB" id="4903265at2759"/>
<gene>
    <name evidence="3" type="ORF">HIM_11491</name>
</gene>
<dbReference type="PANTHER" id="PTHR31569">
    <property type="entry name" value="SWIM-TYPE DOMAIN-CONTAINING PROTEIN"/>
    <property type="match status" value="1"/>
</dbReference>